<dbReference type="InterPro" id="IPR007484">
    <property type="entry name" value="Peptidase_M28"/>
</dbReference>
<dbReference type="FunFam" id="3.40.630.10:FF:000088">
    <property type="entry name" value="Peptidase M20"/>
    <property type="match status" value="1"/>
</dbReference>
<evidence type="ECO:0000256" key="7">
    <source>
        <dbReference type="SAM" id="MobiDB-lite"/>
    </source>
</evidence>
<evidence type="ECO:0000313" key="10">
    <source>
        <dbReference type="Proteomes" id="UP000177506"/>
    </source>
</evidence>
<evidence type="ECO:0000256" key="5">
    <source>
        <dbReference type="ARBA" id="ARBA00022801"/>
    </source>
</evidence>
<evidence type="ECO:0000256" key="4">
    <source>
        <dbReference type="ARBA" id="ARBA00022729"/>
    </source>
</evidence>
<keyword evidence="6" id="KW-0862">Zinc</keyword>
<dbReference type="SUPFAM" id="SSF52025">
    <property type="entry name" value="PA domain"/>
    <property type="match status" value="1"/>
</dbReference>
<sequence length="608" mass="66293">MWRFTRGARLALPAAERFGSYIRGAPAAELSLFLFHDALTDDAPLAGAGCGRPPTGRLPGQNHHRRYRRRGPAAEAAPTDTASVPTPADGITPALLARHIEVLASDEYQGRRPFTAGEDKATAYLAAEFKKLGLKPGPNGTYFQPVPLVEIAGRPDSVATVAGNGKSLALKYRTDFMFLTEREKPTVEIKDSPLVFAGYGVTAPEYKWDDYAGLDVKGKTVVVLINDPGNAGNDTTMFQGKAMTYYGRWGYKYEEAARHGATGLLIIHDTKPASYPWTVVQSSNGGAKLHPTTPDHGASKVALEGWMTLDAAKRIFAAAGQNYDALYAAANQRGFKGKALGLNLTTTLHNKITYKTSKNVVAVLPGATRPKEYILYSAHWDHLGIGPAVKGDSIYNGALDNASGCAGLLAIATAFEQAKEKPQRSIVFLAVTGEEQGLLGSDYYAQHPLFPVANTVADINMDELLAFGPMRDVTITGYGQSDLDDYARAAAKEQSRYVIPYQHPETGSFYRSDHFSFAKVGIPALYASGSFESRLHGKAFAEKEREDFEANNYHQPSDQYNPAWDLRGAAQDARLMFRIGQKLAVETTFPQWKPSSEFRAVRLKSRPQ</sequence>
<dbReference type="Gene3D" id="3.50.30.30">
    <property type="match status" value="1"/>
</dbReference>
<evidence type="ECO:0000256" key="1">
    <source>
        <dbReference type="ARBA" id="ARBA00022438"/>
    </source>
</evidence>
<name>A0A1G1TKZ7_9BACT</name>
<evidence type="ECO:0000256" key="6">
    <source>
        <dbReference type="ARBA" id="ARBA00022833"/>
    </source>
</evidence>
<dbReference type="CDD" id="cd05660">
    <property type="entry name" value="M28_like_PA"/>
    <property type="match status" value="1"/>
</dbReference>
<feature type="domain" description="Peptidase M28" evidence="8">
    <location>
        <begin position="359"/>
        <end position="571"/>
    </location>
</feature>
<dbReference type="EMBL" id="MDZA01000050">
    <property type="protein sequence ID" value="OGX91554.1"/>
    <property type="molecule type" value="Genomic_DNA"/>
</dbReference>
<dbReference type="InterPro" id="IPR046450">
    <property type="entry name" value="PA_dom_sf"/>
</dbReference>
<evidence type="ECO:0000256" key="3">
    <source>
        <dbReference type="ARBA" id="ARBA00022723"/>
    </source>
</evidence>
<reference evidence="9 10" key="1">
    <citation type="submission" date="2016-08" db="EMBL/GenBank/DDBJ databases">
        <title>Hymenobacter coccineus sp. nov., Hymenobacter lapidarius sp. nov. and Hymenobacter glacialis sp. nov., isolated from Antarctic soil.</title>
        <authorList>
            <person name="Sedlacek I."/>
            <person name="Kralova S."/>
            <person name="Kyrova K."/>
            <person name="Maslanova I."/>
            <person name="Stankova E."/>
            <person name="Vrbovska V."/>
            <person name="Nemec M."/>
            <person name="Bartak M."/>
            <person name="Svec P."/>
            <person name="Busse H.-J."/>
            <person name="Pantucek R."/>
        </authorList>
    </citation>
    <scope>NUCLEOTIDE SEQUENCE [LARGE SCALE GENOMIC DNA]</scope>
    <source>
        <strain evidence="9 10">CCM 8649</strain>
    </source>
</reference>
<dbReference type="GO" id="GO:0008235">
    <property type="term" value="F:metalloexopeptidase activity"/>
    <property type="evidence" value="ECO:0007669"/>
    <property type="project" value="InterPro"/>
</dbReference>
<gene>
    <name evidence="9" type="ORF">BEN49_19345</name>
</gene>
<evidence type="ECO:0000256" key="2">
    <source>
        <dbReference type="ARBA" id="ARBA00022670"/>
    </source>
</evidence>
<dbReference type="PANTHER" id="PTHR12147:SF56">
    <property type="entry name" value="AMINOPEPTIDASE YDR415C-RELATED"/>
    <property type="match status" value="1"/>
</dbReference>
<keyword evidence="1" id="KW-0031">Aminopeptidase</keyword>
<proteinExistence type="predicted"/>
<keyword evidence="10" id="KW-1185">Reference proteome</keyword>
<keyword evidence="2" id="KW-0645">Protease</keyword>
<keyword evidence="4" id="KW-0732">Signal</keyword>
<keyword evidence="3" id="KW-0479">Metal-binding</keyword>
<feature type="region of interest" description="Disordered" evidence="7">
    <location>
        <begin position="51"/>
        <end position="88"/>
    </location>
</feature>
<dbReference type="Proteomes" id="UP000177506">
    <property type="component" value="Unassembled WGS sequence"/>
</dbReference>
<dbReference type="GO" id="GO:0004177">
    <property type="term" value="F:aminopeptidase activity"/>
    <property type="evidence" value="ECO:0007669"/>
    <property type="project" value="UniProtKB-KW"/>
</dbReference>
<dbReference type="GO" id="GO:0006508">
    <property type="term" value="P:proteolysis"/>
    <property type="evidence" value="ECO:0007669"/>
    <property type="project" value="UniProtKB-KW"/>
</dbReference>
<protein>
    <recommendedName>
        <fullName evidence="8">Peptidase M28 domain-containing protein</fullName>
    </recommendedName>
</protein>
<evidence type="ECO:0000313" key="9">
    <source>
        <dbReference type="EMBL" id="OGX91554.1"/>
    </source>
</evidence>
<keyword evidence="5" id="KW-0378">Hydrolase</keyword>
<dbReference type="PANTHER" id="PTHR12147">
    <property type="entry name" value="METALLOPEPTIDASE M28 FAMILY MEMBER"/>
    <property type="match status" value="1"/>
</dbReference>
<evidence type="ECO:0000259" key="8">
    <source>
        <dbReference type="Pfam" id="PF04389"/>
    </source>
</evidence>
<dbReference type="Gene3D" id="3.40.630.10">
    <property type="entry name" value="Zn peptidases"/>
    <property type="match status" value="1"/>
</dbReference>
<comment type="caution">
    <text evidence="9">The sequence shown here is derived from an EMBL/GenBank/DDBJ whole genome shotgun (WGS) entry which is preliminary data.</text>
</comment>
<dbReference type="SUPFAM" id="SSF53187">
    <property type="entry name" value="Zn-dependent exopeptidases"/>
    <property type="match status" value="1"/>
</dbReference>
<dbReference type="GO" id="GO:0046872">
    <property type="term" value="F:metal ion binding"/>
    <property type="evidence" value="ECO:0007669"/>
    <property type="project" value="UniProtKB-KW"/>
</dbReference>
<dbReference type="AlphaFoldDB" id="A0A1G1TKZ7"/>
<feature type="compositionally biased region" description="Basic residues" evidence="7">
    <location>
        <begin position="62"/>
        <end position="71"/>
    </location>
</feature>
<dbReference type="InterPro" id="IPR045175">
    <property type="entry name" value="M28_fam"/>
</dbReference>
<dbReference type="CDD" id="cd04821">
    <property type="entry name" value="PA_M28_1_2"/>
    <property type="match status" value="1"/>
</dbReference>
<accession>A0A1G1TKZ7</accession>
<dbReference type="Pfam" id="PF04389">
    <property type="entry name" value="Peptidase_M28"/>
    <property type="match status" value="1"/>
</dbReference>
<organism evidence="9 10">
    <name type="scientific">Hymenobacter coccineus</name>
    <dbReference type="NCBI Taxonomy" id="1908235"/>
    <lineage>
        <taxon>Bacteria</taxon>
        <taxon>Pseudomonadati</taxon>
        <taxon>Bacteroidota</taxon>
        <taxon>Cytophagia</taxon>
        <taxon>Cytophagales</taxon>
        <taxon>Hymenobacteraceae</taxon>
        <taxon>Hymenobacter</taxon>
    </lineage>
</organism>